<dbReference type="GO" id="GO:0015977">
    <property type="term" value="P:carbon fixation"/>
    <property type="evidence" value="ECO:0007669"/>
    <property type="project" value="InterPro"/>
</dbReference>
<proteinExistence type="predicted"/>
<organism evidence="2 3">
    <name type="scientific">Candidatus Dojkabacteria bacterium</name>
    <dbReference type="NCBI Taxonomy" id="2099670"/>
    <lineage>
        <taxon>Bacteria</taxon>
        <taxon>Candidatus Dojkabacteria</taxon>
    </lineage>
</organism>
<reference evidence="2" key="2">
    <citation type="journal article" date="2021" name="Microbiome">
        <title>Successional dynamics and alternative stable states in a saline activated sludge microbial community over 9 years.</title>
        <authorList>
            <person name="Wang Y."/>
            <person name="Ye J."/>
            <person name="Ju F."/>
            <person name="Liu L."/>
            <person name="Boyd J.A."/>
            <person name="Deng Y."/>
            <person name="Parks D.H."/>
            <person name="Jiang X."/>
            <person name="Yin X."/>
            <person name="Woodcroft B.J."/>
            <person name="Tyson G.W."/>
            <person name="Hugenholtz P."/>
            <person name="Polz M.F."/>
            <person name="Zhang T."/>
        </authorList>
    </citation>
    <scope>NUCLEOTIDE SEQUENCE</scope>
    <source>
        <strain evidence="2">HKST-UBA16</strain>
    </source>
</reference>
<dbReference type="AlphaFoldDB" id="A0A955HZC3"/>
<dbReference type="InterPro" id="IPR017443">
    <property type="entry name" value="RuBisCO_lsu_fd_N"/>
</dbReference>
<reference evidence="2" key="1">
    <citation type="submission" date="2020-04" db="EMBL/GenBank/DDBJ databases">
        <authorList>
            <person name="Zhang T."/>
        </authorList>
    </citation>
    <scope>NUCLEOTIDE SEQUENCE</scope>
    <source>
        <strain evidence="2">HKST-UBA16</strain>
    </source>
</reference>
<dbReference type="GO" id="GO:0016984">
    <property type="term" value="F:ribulose-bisphosphate carboxylase activity"/>
    <property type="evidence" value="ECO:0007669"/>
    <property type="project" value="InterPro"/>
</dbReference>
<evidence type="ECO:0000313" key="3">
    <source>
        <dbReference type="Proteomes" id="UP000748332"/>
    </source>
</evidence>
<evidence type="ECO:0000259" key="1">
    <source>
        <dbReference type="Pfam" id="PF02788"/>
    </source>
</evidence>
<protein>
    <submittedName>
        <fullName evidence="2">Ribulose 1,5-bisphosphate carboxylase</fullName>
    </submittedName>
</protein>
<evidence type="ECO:0000313" key="2">
    <source>
        <dbReference type="EMBL" id="MCA9375126.1"/>
    </source>
</evidence>
<dbReference type="EMBL" id="JAGQLM010000090">
    <property type="protein sequence ID" value="MCA9375126.1"/>
    <property type="molecule type" value="Genomic_DNA"/>
</dbReference>
<dbReference type="Gene3D" id="3.30.70.150">
    <property type="entry name" value="RuBisCO large subunit, N-terminal domain"/>
    <property type="match status" value="1"/>
</dbReference>
<dbReference type="Proteomes" id="UP000748332">
    <property type="component" value="Unassembled WGS sequence"/>
</dbReference>
<dbReference type="Pfam" id="PF02788">
    <property type="entry name" value="RuBisCO_large_N"/>
    <property type="match status" value="1"/>
</dbReference>
<feature type="non-terminal residue" evidence="2">
    <location>
        <position position="83"/>
    </location>
</feature>
<sequence length="83" mass="9248">MQRQYLALGNEDVYNGTYLLAVFKLEPYGNQSLEDAATEVAAESSTGSNVKVGSATNFSMTLDAQVYEIDKENNLVYIAYPWR</sequence>
<comment type="caution">
    <text evidence="2">The sequence shown here is derived from an EMBL/GenBank/DDBJ whole genome shotgun (WGS) entry which is preliminary data.</text>
</comment>
<dbReference type="InterPro" id="IPR036422">
    <property type="entry name" value="RuBisCO_lsu_N_sf"/>
</dbReference>
<accession>A0A955HZC3</accession>
<gene>
    <name evidence="2" type="ORF">KC622_02235</name>
</gene>
<name>A0A955HZC3_9BACT</name>
<feature type="domain" description="Ribulose bisphosphate carboxylase large subunit ferrodoxin-like N-terminal" evidence="1">
    <location>
        <begin position="16"/>
        <end position="81"/>
    </location>
</feature>
<dbReference type="SUPFAM" id="SSF54966">
    <property type="entry name" value="RuBisCO, large subunit, small (N-terminal) domain"/>
    <property type="match status" value="1"/>
</dbReference>